<dbReference type="NCBIfam" id="NF035939">
    <property type="entry name" value="TIM_EboE"/>
    <property type="match status" value="1"/>
</dbReference>
<dbReference type="EMBL" id="JACHVC010000008">
    <property type="protein sequence ID" value="MBC2606168.1"/>
    <property type="molecule type" value="Genomic_DNA"/>
</dbReference>
<dbReference type="InterPro" id="IPR036237">
    <property type="entry name" value="Xyl_isomerase-like_sf"/>
</dbReference>
<evidence type="ECO:0000313" key="2">
    <source>
        <dbReference type="Proteomes" id="UP000526501"/>
    </source>
</evidence>
<reference evidence="1 2" key="1">
    <citation type="submission" date="2020-07" db="EMBL/GenBank/DDBJ databases">
        <authorList>
            <person name="Feng X."/>
        </authorList>
    </citation>
    <scope>NUCLEOTIDE SEQUENCE [LARGE SCALE GENOMIC DNA]</scope>
    <source>
        <strain evidence="1 2">JCM23202</strain>
    </source>
</reference>
<comment type="caution">
    <text evidence="1">The sequence shown here is derived from an EMBL/GenBank/DDBJ whole genome shotgun (WGS) entry which is preliminary data.</text>
</comment>
<dbReference type="RefSeq" id="WP_185660059.1">
    <property type="nucleotide sequence ID" value="NZ_CAWPOO010000008.1"/>
</dbReference>
<dbReference type="Gene3D" id="3.20.20.150">
    <property type="entry name" value="Divalent-metal-dependent TIM barrel enzymes"/>
    <property type="match status" value="1"/>
</dbReference>
<gene>
    <name evidence="1" type="primary">eboE</name>
    <name evidence="1" type="ORF">H5P27_08925</name>
</gene>
<dbReference type="AlphaFoldDB" id="A0A7X1E8H8"/>
<dbReference type="Proteomes" id="UP000526501">
    <property type="component" value="Unassembled WGS sequence"/>
</dbReference>
<dbReference type="SUPFAM" id="SSF51658">
    <property type="entry name" value="Xylose isomerase-like"/>
    <property type="match status" value="1"/>
</dbReference>
<keyword evidence="2" id="KW-1185">Reference proteome</keyword>
<organism evidence="1 2">
    <name type="scientific">Pelagicoccus albus</name>
    <dbReference type="NCBI Taxonomy" id="415222"/>
    <lineage>
        <taxon>Bacteria</taxon>
        <taxon>Pseudomonadati</taxon>
        <taxon>Verrucomicrobiota</taxon>
        <taxon>Opitutia</taxon>
        <taxon>Puniceicoccales</taxon>
        <taxon>Pelagicoccaceae</taxon>
        <taxon>Pelagicoccus</taxon>
    </lineage>
</organism>
<proteinExistence type="predicted"/>
<sequence>MQLANGAHLAYCTNVHPGNNWEETFRSLKNEVLQVKACVCPHNEYAIGLRLSALAAKELSQPKKLAAFKAWLNKKNCYVFTINGFPYGNFHGERVKEQVYRPDWSEEDRLTYTNLLFDILVQLLPTGVAGSVSTLPGSFKRFVTHNSQYAAMHDNLYKAYQHIETLSETYDLDLHLGLEPEPLGLFENTEETITFFEHFLNRRKDADQIKRRIGVNYDTCHLALEYEDANTALRKFDSLGIRISKLHISSALVTRDFSPASLELLSGYNEPTYLHQVLAKEPGEGDTGENIRRYEDLPAALKAREIGEDNSTEWRIHFHIPLHSEPAWPLSSTRSHIRGALDYLKAKPEACQHLEMETYTWSVLPELGRNKSVVEQITSEYEWALSELNSRSMLV</sequence>
<name>A0A7X1E8H8_9BACT</name>
<evidence type="ECO:0000313" key="1">
    <source>
        <dbReference type="EMBL" id="MBC2606168.1"/>
    </source>
</evidence>
<protein>
    <submittedName>
        <fullName evidence="1">Metabolite traffic protein EboE</fullName>
    </submittedName>
</protein>
<accession>A0A7X1E8H8</accession>